<dbReference type="Proteomes" id="UP000004910">
    <property type="component" value="Unassembled WGS sequence"/>
</dbReference>
<dbReference type="Pfam" id="PF13474">
    <property type="entry name" value="SnoaL_3"/>
    <property type="match status" value="1"/>
</dbReference>
<evidence type="ECO:0000259" key="1">
    <source>
        <dbReference type="Pfam" id="PF13474"/>
    </source>
</evidence>
<evidence type="ECO:0000313" key="2">
    <source>
        <dbReference type="EMBL" id="EDS75442.1"/>
    </source>
</evidence>
<reference evidence="2" key="1">
    <citation type="submission" date="2008-02" db="EMBL/GenBank/DDBJ databases">
        <authorList>
            <person name="Fulton L."/>
            <person name="Clifton S."/>
            <person name="Fulton B."/>
            <person name="Xu J."/>
            <person name="Minx P."/>
            <person name="Pepin K.H."/>
            <person name="Johnson M."/>
            <person name="Thiruvilangam P."/>
            <person name="Bhonagiri V."/>
            <person name="Nash W.E."/>
            <person name="Mardis E.R."/>
            <person name="Wilson R.K."/>
        </authorList>
    </citation>
    <scope>NUCLEOTIDE SEQUENCE [LARGE SCALE GENOMIC DNA]</scope>
    <source>
        <strain evidence="2">DSM 1552</strain>
    </source>
</reference>
<dbReference type="STRING" id="428126.CLOSPI_00838"/>
<keyword evidence="3" id="KW-1185">Reference proteome</keyword>
<name>B1C0V7_9FIRM</name>
<dbReference type="Gene3D" id="3.10.450.50">
    <property type="match status" value="1"/>
</dbReference>
<proteinExistence type="predicted"/>
<sequence>MKKKLLENIKLNKGEFNMNETVLDLINQADLAIKEERFDDLMEFYMDDAILVVKPGLEVQGKKAIKEAFIKIAAYFKNSVVPTQGKMIMLETSDTILVLSKTLLDASNKETSEYAMERKATYVYRKINGKWLCAIDNSYGTSLLDM</sequence>
<dbReference type="InterPro" id="IPR032710">
    <property type="entry name" value="NTF2-like_dom_sf"/>
</dbReference>
<dbReference type="InterPro" id="IPR037401">
    <property type="entry name" value="SnoaL-like"/>
</dbReference>
<comment type="caution">
    <text evidence="2">The sequence shown here is derived from an EMBL/GenBank/DDBJ whole genome shotgun (WGS) entry which is preliminary data.</text>
</comment>
<accession>B1C0V7</accession>
<dbReference type="EMBL" id="ABIK02000006">
    <property type="protein sequence ID" value="EDS75442.1"/>
    <property type="molecule type" value="Genomic_DNA"/>
</dbReference>
<feature type="domain" description="SnoaL-like" evidence="1">
    <location>
        <begin position="22"/>
        <end position="131"/>
    </location>
</feature>
<dbReference type="eggNOG" id="COG4319">
    <property type="taxonomic scope" value="Bacteria"/>
</dbReference>
<dbReference type="SUPFAM" id="SSF54427">
    <property type="entry name" value="NTF2-like"/>
    <property type="match status" value="1"/>
</dbReference>
<protein>
    <recommendedName>
        <fullName evidence="1">SnoaL-like domain-containing protein</fullName>
    </recommendedName>
</protein>
<dbReference type="HOGENOM" id="CLU_137417_1_0_9"/>
<gene>
    <name evidence="2" type="ORF">CLOSPI_00838</name>
</gene>
<evidence type="ECO:0000313" key="3">
    <source>
        <dbReference type="Proteomes" id="UP000004910"/>
    </source>
</evidence>
<organism evidence="2 3">
    <name type="scientific">Thomasclavelia spiroformis DSM 1552</name>
    <dbReference type="NCBI Taxonomy" id="428126"/>
    <lineage>
        <taxon>Bacteria</taxon>
        <taxon>Bacillati</taxon>
        <taxon>Bacillota</taxon>
        <taxon>Erysipelotrichia</taxon>
        <taxon>Erysipelotrichales</taxon>
        <taxon>Coprobacillaceae</taxon>
        <taxon>Thomasclavelia</taxon>
    </lineage>
</organism>
<reference evidence="2" key="2">
    <citation type="submission" date="2014-06" db="EMBL/GenBank/DDBJ databases">
        <title>Draft genome sequence of Clostridium spiroforme (DSM 1552).</title>
        <authorList>
            <person name="Sudarsanam P."/>
            <person name="Ley R."/>
            <person name="Guruge J."/>
            <person name="Turnbaugh P.J."/>
            <person name="Mahowald M."/>
            <person name="Liep D."/>
            <person name="Gordon J."/>
        </authorList>
    </citation>
    <scope>NUCLEOTIDE SEQUENCE</scope>
    <source>
        <strain evidence="2">DSM 1552</strain>
    </source>
</reference>
<dbReference type="AlphaFoldDB" id="B1C0V7"/>